<evidence type="ECO:0000313" key="7">
    <source>
        <dbReference type="EMBL" id="EEX78160.1"/>
    </source>
</evidence>
<dbReference type="OrthoDB" id="3034030at2"/>
<keyword evidence="2" id="KW-0812">Transmembrane</keyword>
<gene>
    <name evidence="6" type="ordered locus">Selsp_1806</name>
    <name evidence="7" type="ORF">SELSPUOL_00344</name>
</gene>
<dbReference type="GO" id="GO:0097347">
    <property type="term" value="C:TAM protein secretion complex"/>
    <property type="evidence" value="ECO:0007669"/>
    <property type="project" value="TreeGrafter"/>
</dbReference>
<evidence type="ECO:0000259" key="5">
    <source>
        <dbReference type="Pfam" id="PF04357"/>
    </source>
</evidence>
<reference evidence="6 9" key="2">
    <citation type="submission" date="2011-04" db="EMBL/GenBank/DDBJ databases">
        <title>The complete genome of Selenomonas sputigena DSM 20758.</title>
        <authorList>
            <consortium name="US DOE Joint Genome Institute (JGI-PGF)"/>
            <person name="Lucas S."/>
            <person name="Copeland A."/>
            <person name="Lapidus A."/>
            <person name="Bruce D."/>
            <person name="Goodwin L."/>
            <person name="Pitluck S."/>
            <person name="Peters L."/>
            <person name="Kyrpides N."/>
            <person name="Mavromatis K."/>
            <person name="Ivanova N."/>
            <person name="Ovchinnikova G."/>
            <person name="Teshima H."/>
            <person name="Detter J.C."/>
            <person name="Tapia R."/>
            <person name="Han C."/>
            <person name="Land M."/>
            <person name="Hauser L."/>
            <person name="Markowitz V."/>
            <person name="Cheng J.-F."/>
            <person name="Hugenholtz P."/>
            <person name="Woyke T."/>
            <person name="Wu D."/>
            <person name="Gronow S."/>
            <person name="Wellnitz S."/>
            <person name="Schneider S."/>
            <person name="Klenk H.-P."/>
            <person name="Eisen J.A."/>
        </authorList>
    </citation>
    <scope>NUCLEOTIDE SEQUENCE [LARGE SCALE GENOMIC DNA]</scope>
    <source>
        <strain evidence="6">ATCC 35185</strain>
        <strain evidence="9">ATCC 35185 / DSM 20758 / VPI D19B-28</strain>
    </source>
</reference>
<evidence type="ECO:0000256" key="4">
    <source>
        <dbReference type="ARBA" id="ARBA00023136"/>
    </source>
</evidence>
<dbReference type="EMBL" id="ACKP02000010">
    <property type="protein sequence ID" value="EEX78160.1"/>
    <property type="molecule type" value="Genomic_DNA"/>
</dbReference>
<dbReference type="STRING" id="546271.Selsp_1806"/>
<evidence type="ECO:0000313" key="8">
    <source>
        <dbReference type="Proteomes" id="UP000003505"/>
    </source>
</evidence>
<dbReference type="HOGENOM" id="CLU_004587_0_0_9"/>
<proteinExistence type="predicted"/>
<dbReference type="EMBL" id="CP002637">
    <property type="protein sequence ID" value="AEC00761.1"/>
    <property type="molecule type" value="Genomic_DNA"/>
</dbReference>
<organism evidence="7 8">
    <name type="scientific">Selenomonas sputigena (strain ATCC 35185 / DSM 20758 / CCUG 44933 / VPI D19B-28)</name>
    <dbReference type="NCBI Taxonomy" id="546271"/>
    <lineage>
        <taxon>Bacteria</taxon>
        <taxon>Bacillati</taxon>
        <taxon>Bacillota</taxon>
        <taxon>Negativicutes</taxon>
        <taxon>Selenomonadales</taxon>
        <taxon>Selenomonadaceae</taxon>
        <taxon>Selenomonas</taxon>
    </lineage>
</organism>
<keyword evidence="9" id="KW-1185">Reference proteome</keyword>
<dbReference type="GO" id="GO:0005886">
    <property type="term" value="C:plasma membrane"/>
    <property type="evidence" value="ECO:0007669"/>
    <property type="project" value="InterPro"/>
</dbReference>
<dbReference type="RefSeq" id="WP_006191096.1">
    <property type="nucleotide sequence ID" value="NC_015437.1"/>
</dbReference>
<dbReference type="PANTHER" id="PTHR36985:SF1">
    <property type="entry name" value="TRANSLOCATION AND ASSEMBLY MODULE SUBUNIT TAMB"/>
    <property type="match status" value="1"/>
</dbReference>
<evidence type="ECO:0000313" key="6">
    <source>
        <dbReference type="EMBL" id="AEC00761.1"/>
    </source>
</evidence>
<evidence type="ECO:0000256" key="2">
    <source>
        <dbReference type="ARBA" id="ARBA00022692"/>
    </source>
</evidence>
<protein>
    <recommendedName>
        <fullName evidence="5">Translocation and assembly module TamB C-terminal domain-containing protein</fullName>
    </recommendedName>
</protein>
<dbReference type="InterPro" id="IPR007452">
    <property type="entry name" value="TamB_C"/>
</dbReference>
<dbReference type="Proteomes" id="UP000003505">
    <property type="component" value="Unassembled WGS sequence"/>
</dbReference>
<dbReference type="Pfam" id="PF04357">
    <property type="entry name" value="TamB"/>
    <property type="match status" value="1"/>
</dbReference>
<dbReference type="eggNOG" id="COG2911">
    <property type="taxonomic scope" value="Bacteria"/>
</dbReference>
<dbReference type="Proteomes" id="UP000011124">
    <property type="component" value="Chromosome"/>
</dbReference>
<keyword evidence="4" id="KW-0472">Membrane</keyword>
<name>C9LSC0_SELS3</name>
<dbReference type="GO" id="GO:0009306">
    <property type="term" value="P:protein secretion"/>
    <property type="evidence" value="ECO:0007669"/>
    <property type="project" value="InterPro"/>
</dbReference>
<sequence>MKKGSIVFAAVVIALFLFALVCGTAAYIARTGAYVEEAGRTLSAKASESLGVPVAIDAVRVESWHTLALDGIAVQDRAGEEILRAAHAEVEMSLFAALSASPVAAISHVTVIEPELSLQQRADGSWNVADLVQQEAGGNDFCGKVSVKEGKANVAVSGKEIALEDIGAELDFVHKSSVSVEAEASCKGAPLAVEGEVSKERQELKLKGENINAMDYIAFLPEGVLPDEIEPQALHVDETVLKLVREADDVSLAGDVRLSGAKALVHGMEVEASRGLVVFSGKEARIFLRASAEEQQTSIHGKVAWQEEVPSFNFVVESAAFDPSKILAQSPFQGPVRVLASVYGTPQDWKVDGECEASAATLYGTSLSAVKAKGHYEDGLLTASGEAGALGGTFEGGGMLRTADGSYSAHVEAKGLSGEEIAAVLPVDGLSLTGKCAADIALSGKGTDLADLLAYGTFSGEGASFGGVAAEKVSASFFKQGELLHFDNLNASFAAGGTLVVEGDVRGGTALDMRFYGTALPLALVDAFVPEAEGAGTLDIAGAVRGDASNPRIEADFEGTAGSLFHQPFDAFHGAVHGSADGIAIDRFSVERAGKETWIAEGSVGLTGERRIDLRVDSIGARMEDIAALVAPDQPITGNVDNTIRFTGTLDNPSAVGYIHLYRGSYNGYILSGMDGDYYLENGAVRLQDFHIFSPLVDVDLNGTVTRDGALDLYADVHDVSLDRFGSRLPYPVSGHGTFAGHIAGTLQSPEFIGVLDAKTLQLNGQAIESVHGELVYGADVLRAENIRFQQNGGAYAMKCTANLETQALGGILNVENGDVRALFAIANLKNDILDGRLNGTIRLGGTLDNPMAALDAVVVEGKVAGYEIRDMALGVKLADHVVTIDELHGRQGDGVFAAKGRIPLDGAAMDAQFAANGIPAGMVAKAAGADADVRGTIDLAVQFGGTLENPQANASVEVKNGGVGASTFDDMTGLASLKDSVINIEQLRVKKKLGERDYSASAKGKIPVRSLTVAADETVASSEQIDLSLALDDADLSLLPILSPAVEWAIGPTKGKVRVTGTLERPQFAGEVSLADGALKFKDVATPVTEMKARLRFFGSSITLEDCTGKMGTGSYRIAGRTSFGGGRWRDYALDFKADELSVVSSFYDGPLTADFHIEEGEMSGQKMPKLTGDIRIHHATLSIPSLPDAESTLPEMILDVGVTLGERVRFYDPALYDMRLSGAFRYGGTTQHVEPSGTILVERGTITYNKTRFTIRDGEAYFNQIGSFLPSLTLEAEAHVGKVRIFLHSKGPIGAMETHLSSMPEMSETEIVNLLTFQTPDLKSSQALTSLLTFGLSMTVLGEFETNVKNALGLDEFRIAGEDVTTTDKDVMKPGEVAHGLEYTLEVGKYINDRVMLRYKQGIGNKVREFGVRYDFNDRMSIYWNRNEDSQSVIGIEARIKF</sequence>
<accession>C9LSC0</accession>
<dbReference type="KEGG" id="ssg:Selsp_1806"/>
<evidence type="ECO:0000256" key="1">
    <source>
        <dbReference type="ARBA" id="ARBA00004167"/>
    </source>
</evidence>
<dbReference type="PANTHER" id="PTHR36985">
    <property type="entry name" value="TRANSLOCATION AND ASSEMBLY MODULE SUBUNIT TAMB"/>
    <property type="match status" value="1"/>
</dbReference>
<evidence type="ECO:0000313" key="9">
    <source>
        <dbReference type="Proteomes" id="UP000011124"/>
    </source>
</evidence>
<comment type="subcellular location">
    <subcellularLocation>
        <location evidence="1">Membrane</location>
        <topology evidence="1">Single-pass membrane protein</topology>
    </subcellularLocation>
</comment>
<reference evidence="7 8" key="1">
    <citation type="submission" date="2009-09" db="EMBL/GenBank/DDBJ databases">
        <authorList>
            <person name="Weinstock G."/>
            <person name="Sodergren E."/>
            <person name="Clifton S."/>
            <person name="Fulton L."/>
            <person name="Fulton B."/>
            <person name="Courtney L."/>
            <person name="Fronick C."/>
            <person name="Harrison M."/>
            <person name="Strong C."/>
            <person name="Farmer C."/>
            <person name="Delahaunty K."/>
            <person name="Markovic C."/>
            <person name="Hall O."/>
            <person name="Minx P."/>
            <person name="Tomlinson C."/>
            <person name="Mitreva M."/>
            <person name="Nelson J."/>
            <person name="Hou S."/>
            <person name="Wollam A."/>
            <person name="Pepin K.H."/>
            <person name="Johnson M."/>
            <person name="Bhonagiri V."/>
            <person name="Nash W.E."/>
            <person name="Warren W."/>
            <person name="Chinwalla A."/>
            <person name="Mardis E.R."/>
            <person name="Wilson R.K."/>
        </authorList>
    </citation>
    <scope>NUCLEOTIDE SEQUENCE [LARGE SCALE GENOMIC DNA]</scope>
    <source>
        <strain evidence="7">ATCC 35185</strain>
        <strain evidence="8">ATCC 35185 / DSM 20758 / VPI D19B-28</strain>
    </source>
</reference>
<evidence type="ECO:0000256" key="3">
    <source>
        <dbReference type="ARBA" id="ARBA00022989"/>
    </source>
</evidence>
<keyword evidence="3" id="KW-1133">Transmembrane helix</keyword>
<feature type="domain" description="Translocation and assembly module TamB C-terminal" evidence="5">
    <location>
        <begin position="1110"/>
        <end position="1439"/>
    </location>
</feature>